<proteinExistence type="predicted"/>
<sequence>MTRAWHYGLRDCGRVGLITCSETPCNRDEIWKVEVGTDERWHSRPQAALSFTQSKLVAHTPEGGGFCGRGRKNLDQKKDAVKLDRYNLVAHTPERCGVAIVLRLFVSLQVGRQISMQCTVLVGSMQYWSANIRVWWVVIGVRLFVGLQGGRAISVISVQKKKNGRFS</sequence>
<evidence type="ECO:0000313" key="2">
    <source>
        <dbReference type="Proteomes" id="UP001497444"/>
    </source>
</evidence>
<dbReference type="Proteomes" id="UP001497444">
    <property type="component" value="Chromosome 3"/>
</dbReference>
<keyword evidence="2" id="KW-1185">Reference proteome</keyword>
<organism evidence="1 2">
    <name type="scientific">Sphagnum jensenii</name>
    <dbReference type="NCBI Taxonomy" id="128206"/>
    <lineage>
        <taxon>Eukaryota</taxon>
        <taxon>Viridiplantae</taxon>
        <taxon>Streptophyta</taxon>
        <taxon>Embryophyta</taxon>
        <taxon>Bryophyta</taxon>
        <taxon>Sphagnophytina</taxon>
        <taxon>Sphagnopsida</taxon>
        <taxon>Sphagnales</taxon>
        <taxon>Sphagnaceae</taxon>
        <taxon>Sphagnum</taxon>
    </lineage>
</organism>
<accession>A0ABP0WUJ3</accession>
<protein>
    <submittedName>
        <fullName evidence="1">Uncharacterized protein</fullName>
    </submittedName>
</protein>
<gene>
    <name evidence="1" type="ORF">CSSPJE1EN1_LOCUS15991</name>
</gene>
<name>A0ABP0WUJ3_9BRYO</name>
<reference evidence="1" key="1">
    <citation type="submission" date="2024-02" db="EMBL/GenBank/DDBJ databases">
        <authorList>
            <consortium name="ELIXIR-Norway"/>
            <consortium name="Elixir Norway"/>
        </authorList>
    </citation>
    <scope>NUCLEOTIDE SEQUENCE</scope>
</reference>
<dbReference type="EMBL" id="OZ020098">
    <property type="protein sequence ID" value="CAK9270513.1"/>
    <property type="molecule type" value="Genomic_DNA"/>
</dbReference>
<evidence type="ECO:0000313" key="1">
    <source>
        <dbReference type="EMBL" id="CAK9270513.1"/>
    </source>
</evidence>